<evidence type="ECO:0000256" key="4">
    <source>
        <dbReference type="ARBA" id="ARBA00022989"/>
    </source>
</evidence>
<dbReference type="SUPFAM" id="SSF103481">
    <property type="entry name" value="Multidrug resistance efflux transporter EmrE"/>
    <property type="match status" value="1"/>
</dbReference>
<reference evidence="9 10" key="1">
    <citation type="journal article" date="2014" name="Genome Biol. Evol.">
        <title>The genome of the myxosporean Thelohanellus kitauei shows adaptations to nutrient acquisition within its fish host.</title>
        <authorList>
            <person name="Yang Y."/>
            <person name="Xiong J."/>
            <person name="Zhou Z."/>
            <person name="Huo F."/>
            <person name="Miao W."/>
            <person name="Ran C."/>
            <person name="Liu Y."/>
            <person name="Zhang J."/>
            <person name="Feng J."/>
            <person name="Wang M."/>
            <person name="Wang M."/>
            <person name="Wang L."/>
            <person name="Yao B."/>
        </authorList>
    </citation>
    <scope>NUCLEOTIDE SEQUENCE [LARGE SCALE GENOMIC DNA]</scope>
    <source>
        <strain evidence="9">Wuqing</strain>
    </source>
</reference>
<evidence type="ECO:0000256" key="2">
    <source>
        <dbReference type="ARBA" id="ARBA00022475"/>
    </source>
</evidence>
<name>A0A0C2I5N7_THEKT</name>
<gene>
    <name evidence="9" type="ORF">RF11_11435</name>
</gene>
<dbReference type="OrthoDB" id="10670589at2759"/>
<evidence type="ECO:0000256" key="7">
    <source>
        <dbReference type="SAM" id="SignalP"/>
    </source>
</evidence>
<dbReference type="AlphaFoldDB" id="A0A0C2I5N7"/>
<evidence type="ECO:0000256" key="1">
    <source>
        <dbReference type="ARBA" id="ARBA00004651"/>
    </source>
</evidence>
<keyword evidence="4 6" id="KW-1133">Transmembrane helix</keyword>
<dbReference type="Proteomes" id="UP000031668">
    <property type="component" value="Unassembled WGS sequence"/>
</dbReference>
<proteinExistence type="predicted"/>
<feature type="domain" description="EamA" evidence="8">
    <location>
        <begin position="3"/>
        <end position="99"/>
    </location>
</feature>
<feature type="signal peptide" evidence="7">
    <location>
        <begin position="1"/>
        <end position="19"/>
    </location>
</feature>
<evidence type="ECO:0000256" key="6">
    <source>
        <dbReference type="SAM" id="Phobius"/>
    </source>
</evidence>
<sequence length="107" mass="11615">MLTLMVLLWGLSWPAMKTALHDIPPLWLGTLRFLTAGICLFIIVGCKKQLTVPSKKDLPIVFSVGGLQMLAFTALGLIAMQYTDVSRAALLAYTTPLVGGALRLDNQ</sequence>
<protein>
    <submittedName>
        <fullName evidence="9">Putative transporter YoaV</fullName>
    </submittedName>
</protein>
<dbReference type="Pfam" id="PF00892">
    <property type="entry name" value="EamA"/>
    <property type="match status" value="1"/>
</dbReference>
<dbReference type="InterPro" id="IPR050638">
    <property type="entry name" value="AA-Vitamin_Transporters"/>
</dbReference>
<dbReference type="PANTHER" id="PTHR32322:SF18">
    <property type="entry name" value="S-ADENOSYLMETHIONINE_S-ADENOSYLHOMOCYSTEINE TRANSPORTER"/>
    <property type="match status" value="1"/>
</dbReference>
<keyword evidence="7" id="KW-0732">Signal</keyword>
<dbReference type="InterPro" id="IPR000620">
    <property type="entry name" value="EamA_dom"/>
</dbReference>
<evidence type="ECO:0000313" key="10">
    <source>
        <dbReference type="Proteomes" id="UP000031668"/>
    </source>
</evidence>
<accession>A0A0C2I5N7</accession>
<dbReference type="GO" id="GO:0005886">
    <property type="term" value="C:plasma membrane"/>
    <property type="evidence" value="ECO:0007669"/>
    <property type="project" value="UniProtKB-SubCell"/>
</dbReference>
<comment type="caution">
    <text evidence="9">The sequence shown here is derived from an EMBL/GenBank/DDBJ whole genome shotgun (WGS) entry which is preliminary data.</text>
</comment>
<evidence type="ECO:0000256" key="3">
    <source>
        <dbReference type="ARBA" id="ARBA00022692"/>
    </source>
</evidence>
<feature type="transmembrane region" description="Helical" evidence="6">
    <location>
        <begin position="27"/>
        <end position="46"/>
    </location>
</feature>
<dbReference type="InterPro" id="IPR037185">
    <property type="entry name" value="EmrE-like"/>
</dbReference>
<evidence type="ECO:0000313" key="9">
    <source>
        <dbReference type="EMBL" id="KII60453.1"/>
    </source>
</evidence>
<organism evidence="9 10">
    <name type="scientific">Thelohanellus kitauei</name>
    <name type="common">Myxosporean</name>
    <dbReference type="NCBI Taxonomy" id="669202"/>
    <lineage>
        <taxon>Eukaryota</taxon>
        <taxon>Metazoa</taxon>
        <taxon>Cnidaria</taxon>
        <taxon>Myxozoa</taxon>
        <taxon>Myxosporea</taxon>
        <taxon>Bivalvulida</taxon>
        <taxon>Platysporina</taxon>
        <taxon>Myxobolidae</taxon>
        <taxon>Thelohanellus</taxon>
    </lineage>
</organism>
<keyword evidence="2" id="KW-1003">Cell membrane</keyword>
<feature type="chain" id="PRO_5002166762" evidence="7">
    <location>
        <begin position="20"/>
        <end position="107"/>
    </location>
</feature>
<keyword evidence="10" id="KW-1185">Reference proteome</keyword>
<comment type="subcellular location">
    <subcellularLocation>
        <location evidence="1">Cell membrane</location>
        <topology evidence="1">Multi-pass membrane protein</topology>
    </subcellularLocation>
</comment>
<keyword evidence="3 6" id="KW-0812">Transmembrane</keyword>
<dbReference type="PANTHER" id="PTHR32322">
    <property type="entry name" value="INNER MEMBRANE TRANSPORTER"/>
    <property type="match status" value="1"/>
</dbReference>
<keyword evidence="5 6" id="KW-0472">Membrane</keyword>
<evidence type="ECO:0000259" key="8">
    <source>
        <dbReference type="Pfam" id="PF00892"/>
    </source>
</evidence>
<dbReference type="EMBL" id="JWZT01005615">
    <property type="protein sequence ID" value="KII60453.1"/>
    <property type="molecule type" value="Genomic_DNA"/>
</dbReference>
<feature type="transmembrane region" description="Helical" evidence="6">
    <location>
        <begin position="58"/>
        <end position="79"/>
    </location>
</feature>
<evidence type="ECO:0000256" key="5">
    <source>
        <dbReference type="ARBA" id="ARBA00023136"/>
    </source>
</evidence>